<evidence type="ECO:0000313" key="2">
    <source>
        <dbReference type="Proteomes" id="UP000316213"/>
    </source>
</evidence>
<comment type="caution">
    <text evidence="1">The sequence shown here is derived from an EMBL/GenBank/DDBJ whole genome shotgun (WGS) entry which is preliminary data.</text>
</comment>
<evidence type="ECO:0000313" key="1">
    <source>
        <dbReference type="EMBL" id="TWT91343.1"/>
    </source>
</evidence>
<organism evidence="1 2">
    <name type="scientific">Neorhodopirellula pilleata</name>
    <dbReference type="NCBI Taxonomy" id="2714738"/>
    <lineage>
        <taxon>Bacteria</taxon>
        <taxon>Pseudomonadati</taxon>
        <taxon>Planctomycetota</taxon>
        <taxon>Planctomycetia</taxon>
        <taxon>Pirellulales</taxon>
        <taxon>Pirellulaceae</taxon>
        <taxon>Neorhodopirellula</taxon>
    </lineage>
</organism>
<proteinExistence type="predicted"/>
<protein>
    <submittedName>
        <fullName evidence="1">Uncharacterized protein</fullName>
    </submittedName>
</protein>
<dbReference type="EMBL" id="SJPM01000015">
    <property type="protein sequence ID" value="TWT91343.1"/>
    <property type="molecule type" value="Genomic_DNA"/>
</dbReference>
<reference evidence="1 2" key="1">
    <citation type="submission" date="2019-02" db="EMBL/GenBank/DDBJ databases">
        <title>Deep-cultivation of Planctomycetes and their phenomic and genomic characterization uncovers novel biology.</title>
        <authorList>
            <person name="Wiegand S."/>
            <person name="Jogler M."/>
            <person name="Boedeker C."/>
            <person name="Pinto D."/>
            <person name="Vollmers J."/>
            <person name="Rivas-Marin E."/>
            <person name="Kohn T."/>
            <person name="Peeters S.H."/>
            <person name="Heuer A."/>
            <person name="Rast P."/>
            <person name="Oberbeckmann S."/>
            <person name="Bunk B."/>
            <person name="Jeske O."/>
            <person name="Meyerdierks A."/>
            <person name="Storesund J.E."/>
            <person name="Kallscheuer N."/>
            <person name="Luecker S."/>
            <person name="Lage O.M."/>
            <person name="Pohl T."/>
            <person name="Merkel B.J."/>
            <person name="Hornburger P."/>
            <person name="Mueller R.-W."/>
            <person name="Bruemmer F."/>
            <person name="Labrenz M."/>
            <person name="Spormann A.M."/>
            <person name="Op Den Camp H."/>
            <person name="Overmann J."/>
            <person name="Amann R."/>
            <person name="Jetten M.S.M."/>
            <person name="Mascher T."/>
            <person name="Medema M.H."/>
            <person name="Devos D.P."/>
            <person name="Kaster A.-K."/>
            <person name="Ovreas L."/>
            <person name="Rohde M."/>
            <person name="Galperin M.Y."/>
            <person name="Jogler C."/>
        </authorList>
    </citation>
    <scope>NUCLEOTIDE SEQUENCE [LARGE SCALE GENOMIC DNA]</scope>
    <source>
        <strain evidence="1 2">Pla100</strain>
    </source>
</reference>
<keyword evidence="2" id="KW-1185">Reference proteome</keyword>
<dbReference type="AlphaFoldDB" id="A0A5C5ZYE8"/>
<dbReference type="Proteomes" id="UP000316213">
    <property type="component" value="Unassembled WGS sequence"/>
</dbReference>
<accession>A0A5C5ZYE8</accession>
<name>A0A5C5ZYE8_9BACT</name>
<sequence length="130" mass="14616">MTWDIKKRKSIGPLELGMNRRQVVDVLGGKFDTFKRVPGSTETIYAYDDEFVHLTFGEDGLLKIISIFRPRCVSYCGTQLLGRAILDVLSDLTENAIETQKEDGGYWIEQAGILLVEIKGLVDGIELYAE</sequence>
<gene>
    <name evidence="1" type="ORF">Pla100_51910</name>
</gene>